<dbReference type="FunCoup" id="A0A1D2V9X6">
    <property type="interactions" value="2867"/>
</dbReference>
<feature type="coiled-coil region" evidence="6">
    <location>
        <begin position="154"/>
        <end position="218"/>
    </location>
</feature>
<keyword evidence="9" id="KW-1185">Reference proteome</keyword>
<dbReference type="InterPro" id="IPR004827">
    <property type="entry name" value="bZIP"/>
</dbReference>
<evidence type="ECO:0000256" key="1">
    <source>
        <dbReference type="ARBA" id="ARBA00004123"/>
    </source>
</evidence>
<evidence type="ECO:0000256" key="2">
    <source>
        <dbReference type="ARBA" id="ARBA00023015"/>
    </source>
</evidence>
<comment type="subcellular location">
    <subcellularLocation>
        <location evidence="1">Nucleus</location>
    </subcellularLocation>
</comment>
<keyword evidence="2" id="KW-0805">Transcription regulation</keyword>
<keyword evidence="4" id="KW-0804">Transcription</keyword>
<dbReference type="EMBL" id="KV454492">
    <property type="protein sequence ID" value="ODV58438.1"/>
    <property type="molecule type" value="Genomic_DNA"/>
</dbReference>
<dbReference type="Pfam" id="PF07716">
    <property type="entry name" value="bZIP_2"/>
    <property type="match status" value="1"/>
</dbReference>
<organism evidence="8 9">
    <name type="scientific">Ascoidea rubescens DSM 1968</name>
    <dbReference type="NCBI Taxonomy" id="1344418"/>
    <lineage>
        <taxon>Eukaryota</taxon>
        <taxon>Fungi</taxon>
        <taxon>Dikarya</taxon>
        <taxon>Ascomycota</taxon>
        <taxon>Saccharomycotina</taxon>
        <taxon>Saccharomycetes</taxon>
        <taxon>Ascoideaceae</taxon>
        <taxon>Ascoidea</taxon>
    </lineage>
</organism>
<protein>
    <recommendedName>
        <fullName evidence="7">BZIP domain-containing protein</fullName>
    </recommendedName>
</protein>
<dbReference type="OrthoDB" id="1939598at2759"/>
<evidence type="ECO:0000313" key="9">
    <source>
        <dbReference type="Proteomes" id="UP000095038"/>
    </source>
</evidence>
<dbReference type="PROSITE" id="PS50217">
    <property type="entry name" value="BZIP"/>
    <property type="match status" value="1"/>
</dbReference>
<feature type="domain" description="BZIP" evidence="7">
    <location>
        <begin position="142"/>
        <end position="199"/>
    </location>
</feature>
<dbReference type="SUPFAM" id="SSF57959">
    <property type="entry name" value="Leucine zipper domain"/>
    <property type="match status" value="1"/>
</dbReference>
<evidence type="ECO:0000256" key="5">
    <source>
        <dbReference type="ARBA" id="ARBA00023242"/>
    </source>
</evidence>
<keyword evidence="3" id="KW-0238">DNA-binding</keyword>
<sequence>MKQLLNSQPNDNVNNIHSINSINNLTNLNQNNNNQMFSQQSLNTNLISLGNYNKVSVPPGAKSSLEKAGLTNEQIDALAALIAQHKAQQILPLLKPNIKKESTILLKNDDDSDSTFSNLNNISKTYTNSNYSTAKVAADLDKRRRNTAASARFRIKKKLKEQQLERNLKELKELSSTLEIKIKNLTMENNLLKNLIFEKNLQKSNHELELLKKKALDQFTNTNETKNDKEK</sequence>
<evidence type="ECO:0000256" key="4">
    <source>
        <dbReference type="ARBA" id="ARBA00023163"/>
    </source>
</evidence>
<dbReference type="GO" id="GO:0000977">
    <property type="term" value="F:RNA polymerase II transcription regulatory region sequence-specific DNA binding"/>
    <property type="evidence" value="ECO:0007669"/>
    <property type="project" value="TreeGrafter"/>
</dbReference>
<dbReference type="Proteomes" id="UP000095038">
    <property type="component" value="Unassembled WGS sequence"/>
</dbReference>
<dbReference type="PANTHER" id="PTHR13044:SF14">
    <property type="entry name" value="CRYPTOCEPHAL, ISOFORM A"/>
    <property type="match status" value="1"/>
</dbReference>
<dbReference type="CDD" id="cd14705">
    <property type="entry name" value="bZIP_Zip1"/>
    <property type="match status" value="1"/>
</dbReference>
<keyword evidence="5" id="KW-0539">Nucleus</keyword>
<dbReference type="PANTHER" id="PTHR13044">
    <property type="entry name" value="ACTIVATING TRANSCRIPTION FACTOR ATF 4/5"/>
    <property type="match status" value="1"/>
</dbReference>
<dbReference type="InParanoid" id="A0A1D2V9X6"/>
<proteinExistence type="predicted"/>
<evidence type="ECO:0000256" key="3">
    <source>
        <dbReference type="ARBA" id="ARBA00023125"/>
    </source>
</evidence>
<dbReference type="GO" id="GO:0001228">
    <property type="term" value="F:DNA-binding transcription activator activity, RNA polymerase II-specific"/>
    <property type="evidence" value="ECO:0007669"/>
    <property type="project" value="TreeGrafter"/>
</dbReference>
<accession>A0A1D2V9X6</accession>
<evidence type="ECO:0000256" key="6">
    <source>
        <dbReference type="SAM" id="Coils"/>
    </source>
</evidence>
<gene>
    <name evidence="8" type="ORF">ASCRUDRAFT_39274</name>
</gene>
<dbReference type="STRING" id="1344418.A0A1D2V9X6"/>
<dbReference type="InterPro" id="IPR046347">
    <property type="entry name" value="bZIP_sf"/>
</dbReference>
<dbReference type="GO" id="GO:0089713">
    <property type="term" value="C:Cbf1-Met4-Met28 complex"/>
    <property type="evidence" value="ECO:0007669"/>
    <property type="project" value="TreeGrafter"/>
</dbReference>
<evidence type="ECO:0000313" key="8">
    <source>
        <dbReference type="EMBL" id="ODV58438.1"/>
    </source>
</evidence>
<reference evidence="9" key="1">
    <citation type="submission" date="2016-05" db="EMBL/GenBank/DDBJ databases">
        <title>Comparative genomics of biotechnologically important yeasts.</title>
        <authorList>
            <consortium name="DOE Joint Genome Institute"/>
            <person name="Riley R."/>
            <person name="Haridas S."/>
            <person name="Wolfe K.H."/>
            <person name="Lopes M.R."/>
            <person name="Hittinger C.T."/>
            <person name="Goker M."/>
            <person name="Salamov A."/>
            <person name="Wisecaver J."/>
            <person name="Long T.M."/>
            <person name="Aerts A.L."/>
            <person name="Barry K."/>
            <person name="Choi C."/>
            <person name="Clum A."/>
            <person name="Coughlan A.Y."/>
            <person name="Deshpande S."/>
            <person name="Douglass A.P."/>
            <person name="Hanson S.J."/>
            <person name="Klenk H.-P."/>
            <person name="Labutti K."/>
            <person name="Lapidus A."/>
            <person name="Lindquist E."/>
            <person name="Lipzen A."/>
            <person name="Meier-Kolthoff J.P."/>
            <person name="Ohm R.A."/>
            <person name="Otillar R.P."/>
            <person name="Pangilinan J."/>
            <person name="Peng Y."/>
            <person name="Rokas A."/>
            <person name="Rosa C.A."/>
            <person name="Scheuner C."/>
            <person name="Sibirny A.A."/>
            <person name="Slot J.C."/>
            <person name="Stielow J.B."/>
            <person name="Sun H."/>
            <person name="Kurtzman C.P."/>
            <person name="Blackwell M."/>
            <person name="Grigoriev I.V."/>
            <person name="Jeffries T.W."/>
        </authorList>
    </citation>
    <scope>NUCLEOTIDE SEQUENCE [LARGE SCALE GENOMIC DNA]</scope>
    <source>
        <strain evidence="9">DSM 1968</strain>
    </source>
</reference>
<dbReference type="Gene3D" id="1.20.5.170">
    <property type="match status" value="1"/>
</dbReference>
<dbReference type="GeneID" id="30964564"/>
<keyword evidence="6" id="KW-0175">Coiled coil</keyword>
<dbReference type="GO" id="GO:0005634">
    <property type="term" value="C:nucleus"/>
    <property type="evidence" value="ECO:0007669"/>
    <property type="project" value="UniProtKB-SubCell"/>
</dbReference>
<dbReference type="PROSITE" id="PS00036">
    <property type="entry name" value="BZIP_BASIC"/>
    <property type="match status" value="1"/>
</dbReference>
<name>A0A1D2V9X6_9ASCO</name>
<dbReference type="AlphaFoldDB" id="A0A1D2V9X6"/>
<evidence type="ECO:0000259" key="7">
    <source>
        <dbReference type="PROSITE" id="PS50217"/>
    </source>
</evidence>
<dbReference type="RefSeq" id="XP_020044745.1">
    <property type="nucleotide sequence ID" value="XM_020190928.1"/>
</dbReference>